<comment type="caution">
    <text evidence="1">The sequence shown here is derived from an EMBL/GenBank/DDBJ whole genome shotgun (WGS) entry which is preliminary data.</text>
</comment>
<name>A0A1D2MFW1_ORCCI</name>
<evidence type="ECO:0000313" key="2">
    <source>
        <dbReference type="Proteomes" id="UP000094527"/>
    </source>
</evidence>
<dbReference type="EMBL" id="LJIJ01001393">
    <property type="protein sequence ID" value="ODM91865.1"/>
    <property type="molecule type" value="Genomic_DNA"/>
</dbReference>
<gene>
    <name evidence="1" type="ORF">Ocin01_14815</name>
</gene>
<dbReference type="OMA" id="HDNEEAC"/>
<dbReference type="STRING" id="48709.A0A1D2MFW1"/>
<dbReference type="InterPro" id="IPR050781">
    <property type="entry name" value="CWC22_splicing_factor"/>
</dbReference>
<dbReference type="OrthoDB" id="10260961at2759"/>
<protein>
    <submittedName>
        <fullName evidence="1">Nucleolar MIF4G domain-containing protein 1</fullName>
    </submittedName>
</protein>
<dbReference type="GO" id="GO:0005730">
    <property type="term" value="C:nucleolus"/>
    <property type="evidence" value="ECO:0007669"/>
    <property type="project" value="TreeGrafter"/>
</dbReference>
<organism evidence="1 2">
    <name type="scientific">Orchesella cincta</name>
    <name type="common">Springtail</name>
    <name type="synonym">Podura cincta</name>
    <dbReference type="NCBI Taxonomy" id="48709"/>
    <lineage>
        <taxon>Eukaryota</taxon>
        <taxon>Metazoa</taxon>
        <taxon>Ecdysozoa</taxon>
        <taxon>Arthropoda</taxon>
        <taxon>Hexapoda</taxon>
        <taxon>Collembola</taxon>
        <taxon>Entomobryomorpha</taxon>
        <taxon>Entomobryoidea</taxon>
        <taxon>Orchesellidae</taxon>
        <taxon>Orchesellinae</taxon>
        <taxon>Orchesella</taxon>
    </lineage>
</organism>
<dbReference type="AlphaFoldDB" id="A0A1D2MFW1"/>
<sequence>MNTDARRNIFCILMTAEDYLDAFEKLNHLDLRNNQDREIYMSFSTTDRKLMLALQYNLWDRLKDLKSLTSHQRKNLAQLVVHLINDKSLPLSTLKVIEYTEMDKTKLKFLKKVLTGILMQKDVDNMQEIFIKPALSEKLGLFRESLRLFLSHFMLQKSITTTDGSSVESDLSPEEMEALKKRVKMAEKCMTLGKVVFCNM</sequence>
<dbReference type="GO" id="GO:0003723">
    <property type="term" value="F:RNA binding"/>
    <property type="evidence" value="ECO:0007669"/>
    <property type="project" value="TreeGrafter"/>
</dbReference>
<accession>A0A1D2MFW1</accession>
<dbReference type="GO" id="GO:0042274">
    <property type="term" value="P:ribosomal small subunit biogenesis"/>
    <property type="evidence" value="ECO:0007669"/>
    <property type="project" value="TreeGrafter"/>
</dbReference>
<dbReference type="Proteomes" id="UP000094527">
    <property type="component" value="Unassembled WGS sequence"/>
</dbReference>
<dbReference type="PANTHER" id="PTHR18034">
    <property type="entry name" value="CELL CYCLE CONTROL PROTEIN CWF22-RELATED"/>
    <property type="match status" value="1"/>
</dbReference>
<reference evidence="1 2" key="1">
    <citation type="journal article" date="2016" name="Genome Biol. Evol.">
        <title>Gene Family Evolution Reflects Adaptation to Soil Environmental Stressors in the Genome of the Collembolan Orchesella cincta.</title>
        <authorList>
            <person name="Faddeeva-Vakhrusheva A."/>
            <person name="Derks M.F."/>
            <person name="Anvar S.Y."/>
            <person name="Agamennone V."/>
            <person name="Suring W."/>
            <person name="Smit S."/>
            <person name="van Straalen N.M."/>
            <person name="Roelofs D."/>
        </authorList>
    </citation>
    <scope>NUCLEOTIDE SEQUENCE [LARGE SCALE GENOMIC DNA]</scope>
    <source>
        <tissue evidence="1">Mixed pool</tissue>
    </source>
</reference>
<evidence type="ECO:0000313" key="1">
    <source>
        <dbReference type="EMBL" id="ODM91865.1"/>
    </source>
</evidence>
<proteinExistence type="predicted"/>
<dbReference type="PANTHER" id="PTHR18034:SF4">
    <property type="entry name" value="NUCLEOLAR MIF4G DOMAIN-CONTAINING PROTEIN 1"/>
    <property type="match status" value="1"/>
</dbReference>
<keyword evidence="2" id="KW-1185">Reference proteome</keyword>